<reference evidence="11" key="1">
    <citation type="submission" date="2020-05" db="EMBL/GenBank/DDBJ databases">
        <title>WGS assembly of Panicum virgatum.</title>
        <authorList>
            <person name="Lovell J.T."/>
            <person name="Jenkins J."/>
            <person name="Shu S."/>
            <person name="Juenger T.E."/>
            <person name="Schmutz J."/>
        </authorList>
    </citation>
    <scope>NUCLEOTIDE SEQUENCE</scope>
    <source>
        <strain evidence="11">AP13</strain>
    </source>
</reference>
<dbReference type="InterPro" id="IPR001905">
    <property type="entry name" value="Ammonium_transpt"/>
</dbReference>
<evidence type="ECO:0000256" key="6">
    <source>
        <dbReference type="ARBA" id="ARBA00023136"/>
    </source>
</evidence>
<dbReference type="OrthoDB" id="534912at2759"/>
<keyword evidence="6 9" id="KW-0472">Membrane</keyword>
<feature type="transmembrane region" description="Helical" evidence="9">
    <location>
        <begin position="407"/>
        <end position="432"/>
    </location>
</feature>
<accession>A0A8T0S831</accession>
<dbReference type="PANTHER" id="PTHR43029">
    <property type="entry name" value="AMMONIUM TRANSPORTER MEP2"/>
    <property type="match status" value="1"/>
</dbReference>
<dbReference type="Pfam" id="PF00909">
    <property type="entry name" value="Ammonium_transp"/>
    <property type="match status" value="1"/>
</dbReference>
<evidence type="ECO:0000256" key="8">
    <source>
        <dbReference type="ARBA" id="ARBA00060095"/>
    </source>
</evidence>
<feature type="transmembrane region" description="Helical" evidence="9">
    <location>
        <begin position="65"/>
        <end position="84"/>
    </location>
</feature>
<evidence type="ECO:0000256" key="4">
    <source>
        <dbReference type="ARBA" id="ARBA00022692"/>
    </source>
</evidence>
<feature type="transmembrane region" description="Helical" evidence="9">
    <location>
        <begin position="364"/>
        <end position="387"/>
    </location>
</feature>
<dbReference type="InterPro" id="IPR029020">
    <property type="entry name" value="Ammonium/urea_transptr"/>
</dbReference>
<evidence type="ECO:0000256" key="1">
    <source>
        <dbReference type="ARBA" id="ARBA00004141"/>
    </source>
</evidence>
<evidence type="ECO:0000259" key="10">
    <source>
        <dbReference type="Pfam" id="PF00909"/>
    </source>
</evidence>
<organism evidence="11 12">
    <name type="scientific">Panicum virgatum</name>
    <name type="common">Blackwell switchgrass</name>
    <dbReference type="NCBI Taxonomy" id="38727"/>
    <lineage>
        <taxon>Eukaryota</taxon>
        <taxon>Viridiplantae</taxon>
        <taxon>Streptophyta</taxon>
        <taxon>Embryophyta</taxon>
        <taxon>Tracheophyta</taxon>
        <taxon>Spermatophyta</taxon>
        <taxon>Magnoliopsida</taxon>
        <taxon>Liliopsida</taxon>
        <taxon>Poales</taxon>
        <taxon>Poaceae</taxon>
        <taxon>PACMAD clade</taxon>
        <taxon>Panicoideae</taxon>
        <taxon>Panicodae</taxon>
        <taxon>Paniceae</taxon>
        <taxon>Panicinae</taxon>
        <taxon>Panicum</taxon>
        <taxon>Panicum sect. Hiantes</taxon>
    </lineage>
</organism>
<name>A0A8T0S831_PANVG</name>
<evidence type="ECO:0000313" key="11">
    <source>
        <dbReference type="EMBL" id="KAG2593258.1"/>
    </source>
</evidence>
<feature type="transmembrane region" description="Helical" evidence="9">
    <location>
        <begin position="299"/>
        <end position="317"/>
    </location>
</feature>
<feature type="transmembrane region" description="Helical" evidence="9">
    <location>
        <begin position="206"/>
        <end position="224"/>
    </location>
</feature>
<keyword evidence="3 9" id="KW-0813">Transport</keyword>
<keyword evidence="5 9" id="KW-1133">Transmembrane helix</keyword>
<dbReference type="Gene3D" id="1.10.3430.10">
    <property type="entry name" value="Ammonium transporter AmtB like domains"/>
    <property type="match status" value="1"/>
</dbReference>
<evidence type="ECO:0000256" key="9">
    <source>
        <dbReference type="RuleBase" id="RU362002"/>
    </source>
</evidence>
<feature type="transmembrane region" description="Helical" evidence="9">
    <location>
        <begin position="168"/>
        <end position="194"/>
    </location>
</feature>
<feature type="transmembrane region" description="Helical" evidence="9">
    <location>
        <begin position="142"/>
        <end position="161"/>
    </location>
</feature>
<dbReference type="Proteomes" id="UP000823388">
    <property type="component" value="Chromosome 5N"/>
</dbReference>
<keyword evidence="4 9" id="KW-0812">Transmembrane</keyword>
<sequence length="489" mass="52914">MTSDDPNAYNMTLAYLPAAGVPHWLNKGDNAWQMVSATLVGMQSVPGLVILYGSIVKKKWAVNSAFMALYAFAAVWLCWVTWGYQMSFGEKLLPFWGKAGHALGQGVLLGQASLPATEHRYAHHGAVETPGIMPWYPMASMVYFQCVFAAITLILLAGSLLGRMNFKAWMLFVPLWLTFSYTIGAFSIWGGGFLFHWGVMDYSGGYVIHLSSGVAGFTAAYWVGPRSTKDRERFPPNNVLLMLTGAGILWMGWAGFNGGDPYSANIDSSLAVLNTNICAATSLLVWTCLDVIFFKKPSVIGAVQGMITGLVCITPGAGLVQGWAAIVMGMLSGSIPWFTMMVVHKRSRLLQQVDDTLGVFHTHAVAGVLGGVTTGLFAHPSLCPMFLPVTNSKGAFYGSGIQLGKQLGGALFIISWNVVATSLVCLVVRFVVPLRMPDDELTIGDDAVHGEEAYALWGDGEKFDSTKHGWYSDNDTHHNKVPSGVTQDV</sequence>
<feature type="transmembrane region" description="Helical" evidence="9">
    <location>
        <begin position="268"/>
        <end position="292"/>
    </location>
</feature>
<dbReference type="InterPro" id="IPR024041">
    <property type="entry name" value="NH4_transpt_AmtB-like_dom"/>
</dbReference>
<feature type="transmembrane region" description="Helical" evidence="9">
    <location>
        <begin position="236"/>
        <end position="256"/>
    </location>
</feature>
<dbReference type="InterPro" id="IPR018047">
    <property type="entry name" value="Ammonium_transpt_CS"/>
</dbReference>
<evidence type="ECO:0000256" key="5">
    <source>
        <dbReference type="ARBA" id="ARBA00022989"/>
    </source>
</evidence>
<feature type="transmembrane region" description="Helical" evidence="9">
    <location>
        <begin position="323"/>
        <end position="343"/>
    </location>
</feature>
<protein>
    <recommendedName>
        <fullName evidence="9">Ammonium transporter</fullName>
    </recommendedName>
</protein>
<evidence type="ECO:0000256" key="7">
    <source>
        <dbReference type="ARBA" id="ARBA00023177"/>
    </source>
</evidence>
<keyword evidence="7 9" id="KW-0924">Ammonia transport</keyword>
<dbReference type="EMBL" id="CM029046">
    <property type="protein sequence ID" value="KAG2593258.1"/>
    <property type="molecule type" value="Genomic_DNA"/>
</dbReference>
<dbReference type="PANTHER" id="PTHR43029:SF10">
    <property type="entry name" value="AMMONIUM TRANSPORTER MEP2"/>
    <property type="match status" value="1"/>
</dbReference>
<feature type="transmembrane region" description="Helical" evidence="9">
    <location>
        <begin position="31"/>
        <end position="53"/>
    </location>
</feature>
<feature type="domain" description="Ammonium transporter AmtB-like" evidence="10">
    <location>
        <begin position="31"/>
        <end position="454"/>
    </location>
</feature>
<comment type="function">
    <text evidence="8">Involved in ammonium transport.</text>
</comment>
<proteinExistence type="inferred from homology"/>
<keyword evidence="12" id="KW-1185">Reference proteome</keyword>
<evidence type="ECO:0000256" key="2">
    <source>
        <dbReference type="ARBA" id="ARBA00005887"/>
    </source>
</evidence>
<comment type="caution">
    <text evidence="11">The sequence shown here is derived from an EMBL/GenBank/DDBJ whole genome shotgun (WGS) entry which is preliminary data.</text>
</comment>
<dbReference type="PROSITE" id="PS01219">
    <property type="entry name" value="AMMONIUM_TRANSP"/>
    <property type="match status" value="1"/>
</dbReference>
<dbReference type="GO" id="GO:0008519">
    <property type="term" value="F:ammonium channel activity"/>
    <property type="evidence" value="ECO:0007669"/>
    <property type="project" value="InterPro"/>
</dbReference>
<dbReference type="SUPFAM" id="SSF111352">
    <property type="entry name" value="Ammonium transporter"/>
    <property type="match status" value="1"/>
</dbReference>
<dbReference type="GO" id="GO:0005886">
    <property type="term" value="C:plasma membrane"/>
    <property type="evidence" value="ECO:0007669"/>
    <property type="project" value="UniProtKB-SubCell"/>
</dbReference>
<comment type="subcellular location">
    <subcellularLocation>
        <location evidence="9">Cell membrane</location>
        <topology evidence="9">Multi-pass membrane protein</topology>
    </subcellularLocation>
    <subcellularLocation>
        <location evidence="1">Membrane</location>
        <topology evidence="1">Multi-pass membrane protein</topology>
    </subcellularLocation>
</comment>
<gene>
    <name evidence="11" type="ORF">PVAP13_5NG110331</name>
</gene>
<dbReference type="AlphaFoldDB" id="A0A8T0S831"/>
<evidence type="ECO:0000313" key="12">
    <source>
        <dbReference type="Proteomes" id="UP000823388"/>
    </source>
</evidence>
<evidence type="ECO:0000256" key="3">
    <source>
        <dbReference type="ARBA" id="ARBA00022448"/>
    </source>
</evidence>
<dbReference type="FunFam" id="1.10.3430.10:FF:000005">
    <property type="entry name" value="Ammonium transporter"/>
    <property type="match status" value="1"/>
</dbReference>
<dbReference type="NCBIfam" id="TIGR00836">
    <property type="entry name" value="amt"/>
    <property type="match status" value="1"/>
</dbReference>
<comment type="similarity">
    <text evidence="2 9">Belongs to the ammonia transporter channel (TC 1.A.11.2) family.</text>
</comment>